<dbReference type="GO" id="GO:0008234">
    <property type="term" value="F:cysteine-type peptidase activity"/>
    <property type="evidence" value="ECO:0007669"/>
    <property type="project" value="UniProtKB-KW"/>
</dbReference>
<feature type="domain" description="NlpC/P60" evidence="6">
    <location>
        <begin position="48"/>
        <end position="203"/>
    </location>
</feature>
<dbReference type="Pfam" id="PF00877">
    <property type="entry name" value="NLPC_P60"/>
    <property type="match status" value="3"/>
</dbReference>
<keyword evidence="2" id="KW-0645">Protease</keyword>
<evidence type="ECO:0000256" key="5">
    <source>
        <dbReference type="SAM" id="SignalP"/>
    </source>
</evidence>
<dbReference type="SUPFAM" id="SSF54001">
    <property type="entry name" value="Cysteine proteinases"/>
    <property type="match status" value="3"/>
</dbReference>
<dbReference type="EMBL" id="FOCQ01000002">
    <property type="protein sequence ID" value="SEM84339.1"/>
    <property type="molecule type" value="Genomic_DNA"/>
</dbReference>
<accession>A0A1H8BP79</accession>
<keyword evidence="4" id="KW-0788">Thiol protease</keyword>
<dbReference type="Gene3D" id="3.90.1720.10">
    <property type="entry name" value="endopeptidase domain like (from Nostoc punctiforme)"/>
    <property type="match status" value="3"/>
</dbReference>
<organism evidence="7 8">
    <name type="scientific">Lihuaxuella thermophila</name>
    <dbReference type="NCBI Taxonomy" id="1173111"/>
    <lineage>
        <taxon>Bacteria</taxon>
        <taxon>Bacillati</taxon>
        <taxon>Bacillota</taxon>
        <taxon>Bacilli</taxon>
        <taxon>Bacillales</taxon>
        <taxon>Thermoactinomycetaceae</taxon>
        <taxon>Lihuaxuella</taxon>
    </lineage>
</organism>
<proteinExistence type="inferred from homology"/>
<name>A0A1H8BP79_9BACL</name>
<dbReference type="STRING" id="1173111.SAMN05444955_102278"/>
<reference evidence="7 8" key="1">
    <citation type="submission" date="2016-10" db="EMBL/GenBank/DDBJ databases">
        <authorList>
            <person name="de Groot N.N."/>
        </authorList>
    </citation>
    <scope>NUCLEOTIDE SEQUENCE [LARGE SCALE GENOMIC DNA]</scope>
    <source>
        <strain evidence="7 8">DSM 46701</strain>
    </source>
</reference>
<gene>
    <name evidence="7" type="ORF">SAMN05444955_102278</name>
</gene>
<feature type="domain" description="NlpC/P60" evidence="6">
    <location>
        <begin position="334"/>
        <end position="458"/>
    </location>
</feature>
<feature type="signal peptide" evidence="5">
    <location>
        <begin position="1"/>
        <end position="27"/>
    </location>
</feature>
<keyword evidence="8" id="KW-1185">Reference proteome</keyword>
<comment type="similarity">
    <text evidence="1">Belongs to the peptidase C40 family.</text>
</comment>
<dbReference type="Proteomes" id="UP000199695">
    <property type="component" value="Unassembled WGS sequence"/>
</dbReference>
<evidence type="ECO:0000313" key="7">
    <source>
        <dbReference type="EMBL" id="SEM84339.1"/>
    </source>
</evidence>
<evidence type="ECO:0000256" key="4">
    <source>
        <dbReference type="ARBA" id="ARBA00022807"/>
    </source>
</evidence>
<dbReference type="InterPro" id="IPR000064">
    <property type="entry name" value="NLP_P60_dom"/>
</dbReference>
<dbReference type="InterPro" id="IPR038765">
    <property type="entry name" value="Papain-like_cys_pep_sf"/>
</dbReference>
<dbReference type="PANTHER" id="PTHR47053:SF1">
    <property type="entry name" value="MUREIN DD-ENDOPEPTIDASE MEPH-RELATED"/>
    <property type="match status" value="1"/>
</dbReference>
<dbReference type="PANTHER" id="PTHR47053">
    <property type="entry name" value="MUREIN DD-ENDOPEPTIDASE MEPH-RELATED"/>
    <property type="match status" value="1"/>
</dbReference>
<dbReference type="RefSeq" id="WP_170839713.1">
    <property type="nucleotide sequence ID" value="NZ_FOCQ01000002.1"/>
</dbReference>
<evidence type="ECO:0000256" key="2">
    <source>
        <dbReference type="ARBA" id="ARBA00022670"/>
    </source>
</evidence>
<dbReference type="GO" id="GO:0006508">
    <property type="term" value="P:proteolysis"/>
    <property type="evidence" value="ECO:0007669"/>
    <property type="project" value="UniProtKB-KW"/>
</dbReference>
<feature type="domain" description="NlpC/P60" evidence="6">
    <location>
        <begin position="196"/>
        <end position="323"/>
    </location>
</feature>
<dbReference type="PROSITE" id="PS51935">
    <property type="entry name" value="NLPC_P60"/>
    <property type="match status" value="3"/>
</dbReference>
<feature type="chain" id="PRO_5011576728" evidence="5">
    <location>
        <begin position="28"/>
        <end position="459"/>
    </location>
</feature>
<protein>
    <submittedName>
        <fullName evidence="7">NlpC/P60 family protein</fullName>
    </submittedName>
</protein>
<keyword evidence="5" id="KW-0732">Signal</keyword>
<evidence type="ECO:0000313" key="8">
    <source>
        <dbReference type="Proteomes" id="UP000199695"/>
    </source>
</evidence>
<evidence type="ECO:0000256" key="1">
    <source>
        <dbReference type="ARBA" id="ARBA00007074"/>
    </source>
</evidence>
<sequence>MKKRHLALVLAASMIVGFNIGTSNAHGAEPDYLGPEEMVTSQANLPSQSKVNDVLNSADKYLGTPYQWGAEPYSETNRYFDCSSFTQRIFAENGIYLKRDSREQSTQGKTVASVPNPEEFIGAGTVKPKGERLRFEDIRPLLKKGDLIFFDNEVETPNLEKIHHVAIYINEHTLLHATETYGVNYTYFNRERKENIVMVKRMINESIPAVTQRDIVRTGEKYLGTSFSTAAKFVNQVFAERGISLPATANDMSKVGIDVPREKLKTGDLVFFDSDHDGIITHVAIYINEDRLLHNTVSKGVTYTTFASSSYWNSAYVKGKRILDLKGPLPINEEVFKTAVSYVGKTQIQDIGPDGENGQPPMITPDSSKFVQKVFYDHYVGMSRYSNEQRTQGTAVSLANAVPGDLVFFDSDQDGESDYVAFYVDSDTILVSFSSSGIQYKTLTSSMKEDIIAVRRIGL</sequence>
<dbReference type="AlphaFoldDB" id="A0A1H8BP79"/>
<evidence type="ECO:0000259" key="6">
    <source>
        <dbReference type="PROSITE" id="PS51935"/>
    </source>
</evidence>
<evidence type="ECO:0000256" key="3">
    <source>
        <dbReference type="ARBA" id="ARBA00022801"/>
    </source>
</evidence>
<keyword evidence="3" id="KW-0378">Hydrolase</keyword>
<dbReference type="InterPro" id="IPR051202">
    <property type="entry name" value="Peptidase_C40"/>
</dbReference>